<sequence length="451" mass="48784">MVGAVRETSGADGAFAPGHLGELTQIVPFEMVDAALAQTRTMQKRVRDLPSRVVVYLLLAGALFTEYGYRGIWAQMTAGLQGPDIATPSSGAMAQARRRLGPGPLRALFDLLRGPVPTGRGSDETWWQGRLVCAVDGTMMCLPETPANLTSYPKGTGPGATGYPMVRALALVACGTRSLIEVTFGPTSIGETTYTRRLIPALGERMILLADRNFAATDLIGQIAATGADLLIRVKTGRKLPVCRRLSDGSWISQIGSVPVRVIRSAITITTSDGHRTETYQLVTTVTDPDITATELVRLYHQRWEIETAFCELKHTILAGRVLRARTPGGIEQEIYALLITYQALRIAIADATLTRNDVDADRCSFTLALTAAREQLIKAEGVIADTVIDLIGTIGARVLQALMPARRPRISPRVVKRAISNYAPNTGKNRLRGPTYQTTISINILPDPSP</sequence>
<dbReference type="InterPro" id="IPR002559">
    <property type="entry name" value="Transposase_11"/>
</dbReference>
<evidence type="ECO:0000259" key="2">
    <source>
        <dbReference type="Pfam" id="PF13006"/>
    </source>
</evidence>
<feature type="domain" description="Transposase IS4-like" evidence="1">
    <location>
        <begin position="128"/>
        <end position="342"/>
    </location>
</feature>
<dbReference type="Pfam" id="PF01609">
    <property type="entry name" value="DDE_Tnp_1"/>
    <property type="match status" value="1"/>
</dbReference>
<evidence type="ECO:0000313" key="3">
    <source>
        <dbReference type="EMBL" id="THJ64451.1"/>
    </source>
</evidence>
<dbReference type="Pfam" id="PF13006">
    <property type="entry name" value="Nterm_IS4"/>
    <property type="match status" value="1"/>
</dbReference>
<dbReference type="PANTHER" id="PTHR37529:SF1">
    <property type="entry name" value="TRANSPOSASE INSG FOR INSERTION SEQUENCE ELEMENT IS4-RELATED"/>
    <property type="match status" value="1"/>
</dbReference>
<dbReference type="InterPro" id="IPR012337">
    <property type="entry name" value="RNaseH-like_sf"/>
</dbReference>
<organism evidence="3 4">
    <name type="scientific">Arthrobacter echini</name>
    <dbReference type="NCBI Taxonomy" id="1529066"/>
    <lineage>
        <taxon>Bacteria</taxon>
        <taxon>Bacillati</taxon>
        <taxon>Actinomycetota</taxon>
        <taxon>Actinomycetes</taxon>
        <taxon>Micrococcales</taxon>
        <taxon>Micrococcaceae</taxon>
        <taxon>Arthrobacter</taxon>
    </lineage>
</organism>
<protein>
    <submittedName>
        <fullName evidence="3">IS4 family transposase</fullName>
    </submittedName>
</protein>
<dbReference type="InterPro" id="IPR047952">
    <property type="entry name" value="Transpos_IS4"/>
</dbReference>
<feature type="domain" description="Transposase IS4 N-terminal" evidence="2">
    <location>
        <begin position="18"/>
        <end position="110"/>
    </location>
</feature>
<keyword evidence="4" id="KW-1185">Reference proteome</keyword>
<gene>
    <name evidence="3" type="ORF">E8P82_14890</name>
</gene>
<dbReference type="GO" id="GO:0006313">
    <property type="term" value="P:DNA transposition"/>
    <property type="evidence" value="ECO:0007669"/>
    <property type="project" value="InterPro"/>
</dbReference>
<dbReference type="AlphaFoldDB" id="A0A4S5DZK9"/>
<dbReference type="OrthoDB" id="477305at2"/>
<accession>A0A4S5DZK9</accession>
<dbReference type="EMBL" id="SSWH01000033">
    <property type="protein sequence ID" value="THJ64451.1"/>
    <property type="molecule type" value="Genomic_DNA"/>
</dbReference>
<dbReference type="SUPFAM" id="SSF53098">
    <property type="entry name" value="Ribonuclease H-like"/>
    <property type="match status" value="1"/>
</dbReference>
<dbReference type="Proteomes" id="UP000305233">
    <property type="component" value="Unassembled WGS sequence"/>
</dbReference>
<dbReference type="GO" id="GO:0004803">
    <property type="term" value="F:transposase activity"/>
    <property type="evidence" value="ECO:0007669"/>
    <property type="project" value="InterPro"/>
</dbReference>
<name>A0A4S5DZK9_9MICC</name>
<evidence type="ECO:0000259" key="1">
    <source>
        <dbReference type="Pfam" id="PF01609"/>
    </source>
</evidence>
<dbReference type="GO" id="GO:0003677">
    <property type="term" value="F:DNA binding"/>
    <property type="evidence" value="ECO:0007669"/>
    <property type="project" value="InterPro"/>
</dbReference>
<proteinExistence type="predicted"/>
<dbReference type="NCBIfam" id="NF033592">
    <property type="entry name" value="transpos_IS4_1"/>
    <property type="match status" value="1"/>
</dbReference>
<dbReference type="InterPro" id="IPR024473">
    <property type="entry name" value="Transposases_IS4_N"/>
</dbReference>
<comment type="caution">
    <text evidence="3">The sequence shown here is derived from an EMBL/GenBank/DDBJ whole genome shotgun (WGS) entry which is preliminary data.</text>
</comment>
<dbReference type="PANTHER" id="PTHR37529">
    <property type="entry name" value="TRANSPOSASE INSG FOR INSERTION SEQUENCE ELEMENT IS4-RELATED"/>
    <property type="match status" value="1"/>
</dbReference>
<reference evidence="3 4" key="1">
    <citation type="submission" date="2019-04" db="EMBL/GenBank/DDBJ databases">
        <authorList>
            <person name="Liu Q."/>
            <person name="Xin Y.-H."/>
        </authorList>
    </citation>
    <scope>NUCLEOTIDE SEQUENCE [LARGE SCALE GENOMIC DNA]</scope>
    <source>
        <strain evidence="3 4">AM23</strain>
    </source>
</reference>
<evidence type="ECO:0000313" key="4">
    <source>
        <dbReference type="Proteomes" id="UP000305233"/>
    </source>
</evidence>